<proteinExistence type="predicted"/>
<accession>A0A0A5FR19</accession>
<keyword evidence="4" id="KW-1185">Reference proteome</keyword>
<evidence type="ECO:0000256" key="1">
    <source>
        <dbReference type="SAM" id="Phobius"/>
    </source>
</evidence>
<dbReference type="Proteomes" id="UP000030403">
    <property type="component" value="Unassembled WGS sequence"/>
</dbReference>
<evidence type="ECO:0000313" key="4">
    <source>
        <dbReference type="Proteomes" id="UP000030403"/>
    </source>
</evidence>
<reference evidence="3 4" key="1">
    <citation type="submission" date="2013-08" db="EMBL/GenBank/DDBJ databases">
        <authorList>
            <person name="Huang J."/>
            <person name="Wang G."/>
        </authorList>
    </citation>
    <scope>NUCLEOTIDE SEQUENCE [LARGE SCALE GENOMIC DNA]</scope>
    <source>
        <strain evidence="3 4">BH030004</strain>
    </source>
</reference>
<evidence type="ECO:0000313" key="3">
    <source>
        <dbReference type="EMBL" id="KGX83236.1"/>
    </source>
</evidence>
<dbReference type="InterPro" id="IPR025645">
    <property type="entry name" value="DUF4349"/>
</dbReference>
<gene>
    <name evidence="3" type="ORF">N783_05265</name>
</gene>
<feature type="domain" description="DUF4349" evidence="2">
    <location>
        <begin position="1"/>
        <end position="77"/>
    </location>
</feature>
<comment type="caution">
    <text evidence="3">The sequence shown here is derived from an EMBL/GenBank/DDBJ whole genome shotgun (WGS) entry which is preliminary data.</text>
</comment>
<dbReference type="STRING" id="1385511.GCA_000425225_00680"/>
<feature type="transmembrane region" description="Helical" evidence="1">
    <location>
        <begin position="52"/>
        <end position="80"/>
    </location>
</feature>
<keyword evidence="1" id="KW-0472">Membrane</keyword>
<sequence length="91" mass="10680">MNYLKNQSDFSTITLHIQETKVIVPQAEKEELQTWAKTKQTFINSVQNMQKFFSFLFIGIVGYSPVLALFVLAGLLIFFVRRYIKKRSKEE</sequence>
<protein>
    <recommendedName>
        <fullName evidence="2">DUF4349 domain-containing protein</fullName>
    </recommendedName>
</protein>
<evidence type="ECO:0000259" key="2">
    <source>
        <dbReference type="Pfam" id="PF14257"/>
    </source>
</evidence>
<organism evidence="3 4">
    <name type="scientific">Pontibacillus marinus BH030004 = DSM 16465</name>
    <dbReference type="NCBI Taxonomy" id="1385511"/>
    <lineage>
        <taxon>Bacteria</taxon>
        <taxon>Bacillati</taxon>
        <taxon>Bacillota</taxon>
        <taxon>Bacilli</taxon>
        <taxon>Bacillales</taxon>
        <taxon>Bacillaceae</taxon>
        <taxon>Pontibacillus</taxon>
    </lineage>
</organism>
<name>A0A0A5FR19_9BACI</name>
<keyword evidence="1" id="KW-1133">Transmembrane helix</keyword>
<dbReference type="Pfam" id="PF14257">
    <property type="entry name" value="DUF4349"/>
    <property type="match status" value="1"/>
</dbReference>
<dbReference type="EMBL" id="AVPF01000131">
    <property type="protein sequence ID" value="KGX83236.1"/>
    <property type="molecule type" value="Genomic_DNA"/>
</dbReference>
<keyword evidence="1" id="KW-0812">Transmembrane</keyword>
<dbReference type="AlphaFoldDB" id="A0A0A5FR19"/>